<keyword evidence="2" id="KW-0489">Methyltransferase</keyword>
<name>A0A699J817_TANCI</name>
<dbReference type="AlphaFoldDB" id="A0A699J817"/>
<evidence type="ECO:0000313" key="2">
    <source>
        <dbReference type="EMBL" id="GFA14056.1"/>
    </source>
</evidence>
<reference evidence="2" key="1">
    <citation type="journal article" date="2019" name="Sci. Rep.">
        <title>Draft genome of Tanacetum cinerariifolium, the natural source of mosquito coil.</title>
        <authorList>
            <person name="Yamashiro T."/>
            <person name="Shiraishi A."/>
            <person name="Satake H."/>
            <person name="Nakayama K."/>
        </authorList>
    </citation>
    <scope>NUCLEOTIDE SEQUENCE</scope>
</reference>
<feature type="compositionally biased region" description="Basic and acidic residues" evidence="1">
    <location>
        <begin position="159"/>
        <end position="170"/>
    </location>
</feature>
<accession>A0A699J817</accession>
<dbReference type="EMBL" id="BKCJ010375169">
    <property type="protein sequence ID" value="GFA14056.1"/>
    <property type="molecule type" value="Genomic_DNA"/>
</dbReference>
<comment type="caution">
    <text evidence="2">The sequence shown here is derived from an EMBL/GenBank/DDBJ whole genome shotgun (WGS) entry which is preliminary data.</text>
</comment>
<dbReference type="GO" id="GO:0032259">
    <property type="term" value="P:methylation"/>
    <property type="evidence" value="ECO:0007669"/>
    <property type="project" value="UniProtKB-KW"/>
</dbReference>
<dbReference type="PANTHER" id="PTHR46655">
    <property type="entry name" value="HISTONE-LYSINE N-METHYLTRANSFERASE ATXR3"/>
    <property type="match status" value="1"/>
</dbReference>
<sequence length="382" mass="43783">MSDDLCGQTEFPFKEGADIMPSEPSCSDKDYSLESGDAADWFSGQWSCKGGDRKRIDDTAQDRFCKKKHVLNDGYPLYQMPKSRLEDPRRHQKDELYQPSYGKRLDLPFWAFNPLDESIEYRSNQSKNFGTRGVRGLMLPVTRINTCVVMDHGSFVSEPRVKSRGKERYSLRPSHRRGASSDSNRSLEESVSRRKSTHERGHHDSCKSIVPIIMPKDHLATKDDLQLHLGDWYYLDGAGHERGLVSYSEMQVLADQGIIHKHGSVFRKFDKLWVPVTSTLEDTRKIENENSSDTFRVAVLETTDPIQSSSSASSIAFHNLHPQFIGYTRGKLHELIMKSYKSREFAAAINEVLDPWINLRQPKKEMDKNIYNPAITNKFSRS</sequence>
<feature type="region of interest" description="Disordered" evidence="1">
    <location>
        <begin position="159"/>
        <end position="207"/>
    </location>
</feature>
<proteinExistence type="predicted"/>
<feature type="region of interest" description="Disordered" evidence="1">
    <location>
        <begin position="1"/>
        <end position="30"/>
    </location>
</feature>
<dbReference type="PANTHER" id="PTHR46655:SF1">
    <property type="entry name" value="HISTONE-LYSINE N-METHYLTRANSFERASE ATXR3"/>
    <property type="match status" value="1"/>
</dbReference>
<dbReference type="GO" id="GO:0008168">
    <property type="term" value="F:methyltransferase activity"/>
    <property type="evidence" value="ECO:0007669"/>
    <property type="project" value="UniProtKB-KW"/>
</dbReference>
<gene>
    <name evidence="2" type="ORF">Tci_586028</name>
</gene>
<evidence type="ECO:0000256" key="1">
    <source>
        <dbReference type="SAM" id="MobiDB-lite"/>
    </source>
</evidence>
<feature type="non-terminal residue" evidence="2">
    <location>
        <position position="382"/>
    </location>
</feature>
<protein>
    <submittedName>
        <fullName evidence="2">Histone-lysine N-methyltransferase ATXR3</fullName>
    </submittedName>
</protein>
<keyword evidence="2" id="KW-0808">Transferase</keyword>
<organism evidence="2">
    <name type="scientific">Tanacetum cinerariifolium</name>
    <name type="common">Dalmatian daisy</name>
    <name type="synonym">Chrysanthemum cinerariifolium</name>
    <dbReference type="NCBI Taxonomy" id="118510"/>
    <lineage>
        <taxon>Eukaryota</taxon>
        <taxon>Viridiplantae</taxon>
        <taxon>Streptophyta</taxon>
        <taxon>Embryophyta</taxon>
        <taxon>Tracheophyta</taxon>
        <taxon>Spermatophyta</taxon>
        <taxon>Magnoliopsida</taxon>
        <taxon>eudicotyledons</taxon>
        <taxon>Gunneridae</taxon>
        <taxon>Pentapetalae</taxon>
        <taxon>asterids</taxon>
        <taxon>campanulids</taxon>
        <taxon>Asterales</taxon>
        <taxon>Asteraceae</taxon>
        <taxon>Asteroideae</taxon>
        <taxon>Anthemideae</taxon>
        <taxon>Anthemidinae</taxon>
        <taxon>Tanacetum</taxon>
    </lineage>
</organism>
<feature type="compositionally biased region" description="Basic and acidic residues" evidence="1">
    <location>
        <begin position="185"/>
        <end position="206"/>
    </location>
</feature>